<evidence type="ECO:0000256" key="4">
    <source>
        <dbReference type="RuleBase" id="RU003345"/>
    </source>
</evidence>
<dbReference type="Gene3D" id="3.40.309.10">
    <property type="entry name" value="Aldehyde Dehydrogenase, Chain A, domain 2"/>
    <property type="match status" value="1"/>
</dbReference>
<dbReference type="InterPro" id="IPR016163">
    <property type="entry name" value="Ald_DH_C"/>
</dbReference>
<evidence type="ECO:0000256" key="1">
    <source>
        <dbReference type="ARBA" id="ARBA00009986"/>
    </source>
</evidence>
<sequence>MTSPTSREEWQQLAKTLELPSQAFINGQYVDALSGATFRCESPLDGRQLISVASCQEEDVDLAVKAARKSFQEGNWRLLPPAKRKKILLKFADLLIQHRDELALLETLDMGKPIRFSQAVDIPAAAQAFRWTAEAIDKVYGELAPTPANQLGMITREPVGVVACIVPWNFPLLMASWKLAPALAMGNSVLLKPSEKSPLSALRVAALAQEAGIPDGVFNVLPGLGASAGRALALHQDVDCLAFTGSTATAKQLLIYSGESNMKRVWLEAGGKSPNIVFADAPDLKKAARAAAQAVAFNQGQVCTAGTRLLVEESIKDEFIAEVKQALAKWQPGDPLDPNTTFGALADQQQFAKVMDYIALAKQEGAQLELGGQPRLQETGGYFTEPTLFSEVKNSMRVAQEEVFGPLLAVISFKTREEAVAIANDTIYGLAAAVWTKDIDKAHLTAQELRAGSVWINNYDGGDMTAPFGGFKQSGQGRDKSLHAFDKYTEIKATWLTLN</sequence>
<dbReference type="PROSITE" id="PS00070">
    <property type="entry name" value="ALDEHYDE_DEHYDR_CYS"/>
    <property type="match status" value="1"/>
</dbReference>
<dbReference type="Proteomes" id="UP000199058">
    <property type="component" value="Unassembled WGS sequence"/>
</dbReference>
<evidence type="ECO:0000313" key="7">
    <source>
        <dbReference type="Proteomes" id="UP000199058"/>
    </source>
</evidence>
<dbReference type="CDD" id="cd07112">
    <property type="entry name" value="ALDH_GABALDH-PuuC"/>
    <property type="match status" value="1"/>
</dbReference>
<organism evidence="6 7">
    <name type="scientific">Marinospirillum celere</name>
    <dbReference type="NCBI Taxonomy" id="1122252"/>
    <lineage>
        <taxon>Bacteria</taxon>
        <taxon>Pseudomonadati</taxon>
        <taxon>Pseudomonadota</taxon>
        <taxon>Gammaproteobacteria</taxon>
        <taxon>Oceanospirillales</taxon>
        <taxon>Oceanospirillaceae</taxon>
        <taxon>Marinospirillum</taxon>
    </lineage>
</organism>
<dbReference type="GO" id="GO:0004030">
    <property type="term" value="F:aldehyde dehydrogenase [NAD(P)+] activity"/>
    <property type="evidence" value="ECO:0007669"/>
    <property type="project" value="UniProtKB-ARBA"/>
</dbReference>
<evidence type="ECO:0000313" key="6">
    <source>
        <dbReference type="EMBL" id="SFB82456.1"/>
    </source>
</evidence>
<evidence type="ECO:0000256" key="3">
    <source>
        <dbReference type="PROSITE-ProRule" id="PRU10007"/>
    </source>
</evidence>
<dbReference type="Pfam" id="PF00171">
    <property type="entry name" value="Aldedh"/>
    <property type="match status" value="1"/>
</dbReference>
<feature type="active site" evidence="3">
    <location>
        <position position="268"/>
    </location>
</feature>
<accession>A0A1I1E704</accession>
<keyword evidence="7" id="KW-1185">Reference proteome</keyword>
<dbReference type="Gene3D" id="3.40.605.10">
    <property type="entry name" value="Aldehyde Dehydrogenase, Chain A, domain 1"/>
    <property type="match status" value="1"/>
</dbReference>
<dbReference type="PROSITE" id="PS00687">
    <property type="entry name" value="ALDEHYDE_DEHYDR_GLU"/>
    <property type="match status" value="1"/>
</dbReference>
<evidence type="ECO:0000256" key="2">
    <source>
        <dbReference type="ARBA" id="ARBA00023002"/>
    </source>
</evidence>
<comment type="similarity">
    <text evidence="1 4">Belongs to the aldehyde dehydrogenase family.</text>
</comment>
<dbReference type="InterPro" id="IPR015590">
    <property type="entry name" value="Aldehyde_DH_dom"/>
</dbReference>
<dbReference type="PANTHER" id="PTHR11699">
    <property type="entry name" value="ALDEHYDE DEHYDROGENASE-RELATED"/>
    <property type="match status" value="1"/>
</dbReference>
<dbReference type="EMBL" id="FOLH01000001">
    <property type="protein sequence ID" value="SFB82456.1"/>
    <property type="molecule type" value="Genomic_DNA"/>
</dbReference>
<dbReference type="STRING" id="1122252.SAMN05660443_0368"/>
<dbReference type="InterPro" id="IPR016160">
    <property type="entry name" value="Ald_DH_CS_CYS"/>
</dbReference>
<dbReference type="FunFam" id="3.40.309.10:FF:000012">
    <property type="entry name" value="Betaine aldehyde dehydrogenase"/>
    <property type="match status" value="1"/>
</dbReference>
<dbReference type="InterPro" id="IPR016162">
    <property type="entry name" value="Ald_DH_N"/>
</dbReference>
<gene>
    <name evidence="6" type="ORF">SAMN05660443_0368</name>
</gene>
<dbReference type="SUPFAM" id="SSF53720">
    <property type="entry name" value="ALDH-like"/>
    <property type="match status" value="1"/>
</dbReference>
<dbReference type="AlphaFoldDB" id="A0A1I1E704"/>
<feature type="domain" description="Aldehyde dehydrogenase" evidence="5">
    <location>
        <begin position="33"/>
        <end position="493"/>
    </location>
</feature>
<dbReference type="InterPro" id="IPR029510">
    <property type="entry name" value="Ald_DH_CS_GLU"/>
</dbReference>
<dbReference type="OrthoDB" id="9812625at2"/>
<reference evidence="6 7" key="1">
    <citation type="submission" date="2016-10" db="EMBL/GenBank/DDBJ databases">
        <authorList>
            <person name="de Groot N.N."/>
        </authorList>
    </citation>
    <scope>NUCLEOTIDE SEQUENCE [LARGE SCALE GENOMIC DNA]</scope>
    <source>
        <strain evidence="6 7">DSM 18438</strain>
    </source>
</reference>
<proteinExistence type="inferred from homology"/>
<dbReference type="FunFam" id="3.40.605.10:FF:000001">
    <property type="entry name" value="Aldehyde dehydrogenase 1"/>
    <property type="match status" value="1"/>
</dbReference>
<protein>
    <submittedName>
        <fullName evidence="6">Gamma-glutamyl-gamma-aminobutyraldehyde dehydrogenase</fullName>
    </submittedName>
</protein>
<name>A0A1I1E704_9GAMM</name>
<evidence type="ECO:0000259" key="5">
    <source>
        <dbReference type="Pfam" id="PF00171"/>
    </source>
</evidence>
<dbReference type="RefSeq" id="WP_091958291.1">
    <property type="nucleotide sequence ID" value="NZ_FOLH01000001.1"/>
</dbReference>
<keyword evidence="2 4" id="KW-0560">Oxidoreductase</keyword>
<dbReference type="InterPro" id="IPR016161">
    <property type="entry name" value="Ald_DH/histidinol_DH"/>
</dbReference>